<feature type="transmembrane region" description="Helical" evidence="10">
    <location>
        <begin position="7"/>
        <end position="28"/>
    </location>
</feature>
<evidence type="ECO:0000256" key="2">
    <source>
        <dbReference type="ARBA" id="ARBA00006739"/>
    </source>
</evidence>
<keyword evidence="5 10" id="KW-0808">Transferase</keyword>
<reference evidence="11 12" key="1">
    <citation type="journal article" date="2019" name="Sci. Rep.">
        <title>Sulfobacillus thermotolerans: new insights into resistance and metabolic capacities of acidophilic chemolithotrophs.</title>
        <authorList>
            <person name="Panyushkina A.E."/>
            <person name="Babenko V.V."/>
            <person name="Nikitina A.S."/>
            <person name="Selezneva O.V."/>
            <person name="Tsaplina I.A."/>
            <person name="Letarova M.A."/>
            <person name="Kostryukova E.S."/>
            <person name="Letarov A.V."/>
        </authorList>
    </citation>
    <scope>NUCLEOTIDE SEQUENCE [LARGE SCALE GENOMIC DNA]</scope>
    <source>
        <strain evidence="11 12">Kr1</strain>
    </source>
</reference>
<keyword evidence="3 10" id="KW-1003">Cell membrane</keyword>
<comment type="subcellular location">
    <subcellularLocation>
        <location evidence="1 10">Cell membrane</location>
        <topology evidence="1 10">Multi-pass membrane protein</topology>
    </subcellularLocation>
</comment>
<dbReference type="InterPro" id="IPR029044">
    <property type="entry name" value="Nucleotide-diphossugar_trans"/>
</dbReference>
<keyword evidence="7 10" id="KW-1133">Transmembrane helix</keyword>
<evidence type="ECO:0000256" key="3">
    <source>
        <dbReference type="ARBA" id="ARBA00022475"/>
    </source>
</evidence>
<evidence type="ECO:0000256" key="10">
    <source>
        <dbReference type="RuleBase" id="RU364028"/>
    </source>
</evidence>
<dbReference type="EC" id="2.4.1.-" evidence="10"/>
<evidence type="ECO:0000313" key="12">
    <source>
        <dbReference type="Proteomes" id="UP000325292"/>
    </source>
</evidence>
<dbReference type="PANTHER" id="PTHR43630:SF1">
    <property type="entry name" value="POLY-BETA-1,6-N-ACETYL-D-GLUCOSAMINE SYNTHASE"/>
    <property type="match status" value="1"/>
</dbReference>
<proteinExistence type="inferred from homology"/>
<keyword evidence="4 10" id="KW-0328">Glycosyltransferase</keyword>
<organism evidence="11 12">
    <name type="scientific">Sulfobacillus thermotolerans</name>
    <dbReference type="NCBI Taxonomy" id="338644"/>
    <lineage>
        <taxon>Bacteria</taxon>
        <taxon>Bacillati</taxon>
        <taxon>Bacillota</taxon>
        <taxon>Clostridia</taxon>
        <taxon>Eubacteriales</taxon>
        <taxon>Clostridiales Family XVII. Incertae Sedis</taxon>
        <taxon>Sulfobacillus</taxon>
    </lineage>
</organism>
<keyword evidence="12" id="KW-1185">Reference proteome</keyword>
<dbReference type="Proteomes" id="UP000325292">
    <property type="component" value="Chromosome"/>
</dbReference>
<dbReference type="EMBL" id="CP019454">
    <property type="protein sequence ID" value="AUW93083.1"/>
    <property type="molecule type" value="Genomic_DNA"/>
</dbReference>
<comment type="similarity">
    <text evidence="2 10">Belongs to the glycosyltransferase 2 family.</text>
</comment>
<feature type="transmembrane region" description="Helical" evidence="10">
    <location>
        <begin position="298"/>
        <end position="316"/>
    </location>
</feature>
<keyword evidence="6 10" id="KW-0812">Transmembrane</keyword>
<dbReference type="Gene3D" id="3.90.550.10">
    <property type="entry name" value="Spore Coat Polysaccharide Biosynthesis Protein SpsA, Chain A"/>
    <property type="match status" value="1"/>
</dbReference>
<evidence type="ECO:0000256" key="7">
    <source>
        <dbReference type="ARBA" id="ARBA00022989"/>
    </source>
</evidence>
<keyword evidence="8 10" id="KW-0472">Membrane</keyword>
<dbReference type="NCBIfam" id="TIGR03937">
    <property type="entry name" value="PgaC_IcaA"/>
    <property type="match status" value="1"/>
</dbReference>
<accession>A0ABM6RNY1</accession>
<protein>
    <recommendedName>
        <fullName evidence="9 10">Poly-beta-1,6-N-acetyl-D-glucosamine synthase</fullName>
        <shortName evidence="10">Poly-beta-1,6-GlcNAc synthase</shortName>
        <ecNumber evidence="10">2.4.1.-</ecNumber>
    </recommendedName>
</protein>
<dbReference type="InterPro" id="IPR023853">
    <property type="entry name" value="PGA_PgaC/IcaA"/>
</dbReference>
<gene>
    <name evidence="11" type="ORF">BXT84_03225</name>
</gene>
<sequence>MSIWAQFIFYYPLVMSVIWIVGSLIFYWRRERSSSLPSIAHTPRVSLLIPTFNEQDTIVETVEKMQNLHYPNYEVVVIDDGSQDNTPQLLRRLIDHVSNLRVIRTPANRGKAHALTVGLLAAQGEILVTVDSDAILDPDALTFLVAHFDPSQSGERVGAVTGKPRVRNRNSLLSKIQLVEYASIIGLIKRSQRILGKVMTVSGVIVAFRKRALLDCGLWDSDIITEDIAVTWKLEQRFWDIRYEPRAICWMLVPETLRGLWKQRVRWAQGGLEVLSRHWHALFIWKQRRLWPVIIEQYTSIVWAVVWVVFTLILMGRMIVTHGFYVPIFWMGTYLAVLSLIQAAVALTIDHHYEHGVIKYYWWSVWYPSLYWFINAVVIVFALLRSLVHHSSSPKYAVWTSPDRGITEGMSR</sequence>
<evidence type="ECO:0000256" key="4">
    <source>
        <dbReference type="ARBA" id="ARBA00022676"/>
    </source>
</evidence>
<feature type="transmembrane region" description="Helical" evidence="10">
    <location>
        <begin position="328"/>
        <end position="349"/>
    </location>
</feature>
<evidence type="ECO:0000256" key="1">
    <source>
        <dbReference type="ARBA" id="ARBA00004651"/>
    </source>
</evidence>
<name>A0ABM6RNY1_9FIRM</name>
<dbReference type="Pfam" id="PF13641">
    <property type="entry name" value="Glyco_tranf_2_3"/>
    <property type="match status" value="1"/>
</dbReference>
<evidence type="ECO:0000256" key="6">
    <source>
        <dbReference type="ARBA" id="ARBA00022692"/>
    </source>
</evidence>
<evidence type="ECO:0000313" key="11">
    <source>
        <dbReference type="EMBL" id="AUW93083.1"/>
    </source>
</evidence>
<evidence type="ECO:0000256" key="5">
    <source>
        <dbReference type="ARBA" id="ARBA00022679"/>
    </source>
</evidence>
<dbReference type="PANTHER" id="PTHR43630">
    <property type="entry name" value="POLY-BETA-1,6-N-ACETYL-D-GLUCOSAMINE SYNTHASE"/>
    <property type="match status" value="1"/>
</dbReference>
<evidence type="ECO:0000256" key="8">
    <source>
        <dbReference type="ARBA" id="ARBA00023136"/>
    </source>
</evidence>
<evidence type="ECO:0000256" key="9">
    <source>
        <dbReference type="NCBIfam" id="TIGR03937"/>
    </source>
</evidence>
<dbReference type="CDD" id="cd06423">
    <property type="entry name" value="CESA_like"/>
    <property type="match status" value="1"/>
</dbReference>
<feature type="transmembrane region" description="Helical" evidence="10">
    <location>
        <begin position="369"/>
        <end position="388"/>
    </location>
</feature>
<dbReference type="SUPFAM" id="SSF53448">
    <property type="entry name" value="Nucleotide-diphospho-sugar transferases"/>
    <property type="match status" value="1"/>
</dbReference>